<gene>
    <name evidence="10" type="primary">MDM34</name>
    <name evidence="13" type="ORF">CANVERA_P1870</name>
</gene>
<dbReference type="InterPro" id="IPR031468">
    <property type="entry name" value="SMP_LBD"/>
</dbReference>
<dbReference type="OrthoDB" id="17927at2759"/>
<feature type="compositionally biased region" description="Polar residues" evidence="11">
    <location>
        <begin position="358"/>
        <end position="367"/>
    </location>
</feature>
<keyword evidence="9 10" id="KW-0472">Membrane</keyword>
<sequence length="498" mass="56359">MSFNINWKQIDDEKLSYLCKDILTTALNSGKSPSILASNIIIKDLCFGKIAPDFEILEIGELDKDRFRGIFKINYEGDFHLTLHTKVHANPLHIYENNSIDSFITPNFVLASQEFAIPLDLKLSDIKISGIGIIVFSKSKGLTLVFRNDPLDSIKVSSTFDTVQVLANFLQKQIEDQIRDLFRETLPTLIHQLSLKYLNLDNNINELTSRLGNIPNTSSTSALKLDDEDLIYSAKNLQQSLQLFKSRETMSLNIPKFKNIIQRTNLDKINKISHYPNLLNSLSSNHSDLQKYQNHHNNGIPIEILIDNFNKTDHILKDISSIQATNFYKHTNKDAPVPKRRTIKMKKKSKPSSMESTFVTTTPVSEVTQPATPATPSTTSTKSSKIQQPTPQRVKPQNLYEEFIKSTQTPPGYDNKVIGVGLGNSNILNFVPNRGISTSPIKTVKSQEKSINYIDINKINKKLNQIKEEKKFQPGINHQDSFGYGGIFEFTAPPPYKY</sequence>
<dbReference type="Pfam" id="PF26545">
    <property type="entry name" value="Mdm34_N"/>
    <property type="match status" value="1"/>
</dbReference>
<dbReference type="Proteomes" id="UP001152885">
    <property type="component" value="Unassembled WGS sequence"/>
</dbReference>
<evidence type="ECO:0000256" key="5">
    <source>
        <dbReference type="ARBA" id="ARBA00022787"/>
    </source>
</evidence>
<dbReference type="GO" id="GO:1990456">
    <property type="term" value="P:mitochondrion-endoplasmic reticulum membrane tethering"/>
    <property type="evidence" value="ECO:0007669"/>
    <property type="project" value="TreeGrafter"/>
</dbReference>
<evidence type="ECO:0000256" key="7">
    <source>
        <dbReference type="ARBA" id="ARBA00023121"/>
    </source>
</evidence>
<feature type="region of interest" description="Disordered" evidence="11">
    <location>
        <begin position="343"/>
        <end position="394"/>
    </location>
</feature>
<keyword evidence="4 10" id="KW-0812">Transmembrane</keyword>
<protein>
    <recommendedName>
        <fullName evidence="10">Mitochondrial distribution and morphology protein 34</fullName>
    </recommendedName>
</protein>
<keyword evidence="7" id="KW-0446">Lipid-binding</keyword>
<evidence type="ECO:0000256" key="3">
    <source>
        <dbReference type="ARBA" id="ARBA00022452"/>
    </source>
</evidence>
<keyword evidence="5 10" id="KW-1000">Mitochondrion outer membrane</keyword>
<dbReference type="InterPro" id="IPR027536">
    <property type="entry name" value="MDM34"/>
</dbReference>
<keyword evidence="14" id="KW-1185">Reference proteome</keyword>
<comment type="subunit">
    <text evidence="10">Component of the ER-mitochondria encounter structure (ERMES) or MDM complex, composed of MMM1, MDM10, MDM12 and MDM34.</text>
</comment>
<feature type="compositionally biased region" description="Low complexity" evidence="11">
    <location>
        <begin position="368"/>
        <end position="390"/>
    </location>
</feature>
<dbReference type="GO" id="GO:0008289">
    <property type="term" value="F:lipid binding"/>
    <property type="evidence" value="ECO:0007669"/>
    <property type="project" value="UniProtKB-KW"/>
</dbReference>
<evidence type="ECO:0000256" key="11">
    <source>
        <dbReference type="SAM" id="MobiDB-lite"/>
    </source>
</evidence>
<dbReference type="GO" id="GO:0032865">
    <property type="term" value="C:ERMES complex"/>
    <property type="evidence" value="ECO:0007669"/>
    <property type="project" value="UniProtKB-UniRule"/>
</dbReference>
<dbReference type="PANTHER" id="PTHR28185:SF1">
    <property type="entry name" value="MITOCHONDRIAL DISTRIBUTION AND MORPHOLOGY PROTEIN 34"/>
    <property type="match status" value="1"/>
</dbReference>
<proteinExistence type="inferred from homology"/>
<evidence type="ECO:0000256" key="2">
    <source>
        <dbReference type="ARBA" id="ARBA00022448"/>
    </source>
</evidence>
<accession>A0A9W4X9I8</accession>
<dbReference type="InterPro" id="IPR058825">
    <property type="entry name" value="MDM34_N"/>
</dbReference>
<dbReference type="PANTHER" id="PTHR28185">
    <property type="entry name" value="MITOCHONDRIAL DISTRIBUTION AND MORPHOLOGY PROTEIN 34"/>
    <property type="match status" value="1"/>
</dbReference>
<keyword evidence="6" id="KW-0445">Lipid transport</keyword>
<comment type="subcellular location">
    <subcellularLocation>
        <location evidence="1">Membrane</location>
    </subcellularLocation>
    <subcellularLocation>
        <location evidence="10">Mitochondrion outer membrane</location>
        <topology evidence="10">Multi-pass membrane protein</topology>
    </subcellularLocation>
    <text evidence="10">The ERMES/MDM complex localizes to a few discrete foci (around 10 per single cell), that represent mitochondria-endoplasmic reticulum junctions. These foci are often found next to mtDNA nucleoids.</text>
</comment>
<name>A0A9W4X9I8_9ASCO</name>
<evidence type="ECO:0000256" key="8">
    <source>
        <dbReference type="ARBA" id="ARBA00023128"/>
    </source>
</evidence>
<comment type="domain">
    <text evidence="10">Lacks alpha-helical transmembrane segments, suggesting that it resides in the membrane via beta-sheet conformations similar to those predicted for other outer membrane proteins and porin.</text>
</comment>
<keyword evidence="3 10" id="KW-1134">Transmembrane beta strand</keyword>
<organism evidence="13 14">
    <name type="scientific">Candida verbasci</name>
    <dbReference type="NCBI Taxonomy" id="1227364"/>
    <lineage>
        <taxon>Eukaryota</taxon>
        <taxon>Fungi</taxon>
        <taxon>Dikarya</taxon>
        <taxon>Ascomycota</taxon>
        <taxon>Saccharomycotina</taxon>
        <taxon>Pichiomycetes</taxon>
        <taxon>Debaryomycetaceae</taxon>
        <taxon>Candida/Lodderomyces clade</taxon>
        <taxon>Candida</taxon>
    </lineage>
</organism>
<evidence type="ECO:0000259" key="12">
    <source>
        <dbReference type="PROSITE" id="PS51847"/>
    </source>
</evidence>
<evidence type="ECO:0000313" key="14">
    <source>
        <dbReference type="Proteomes" id="UP001152885"/>
    </source>
</evidence>
<evidence type="ECO:0000256" key="9">
    <source>
        <dbReference type="ARBA" id="ARBA00023136"/>
    </source>
</evidence>
<comment type="function">
    <text evidence="10">Component of the ERMES/MDM complex, which serves as a molecular tether to connect the endoplasmic reticulum (ER) and mitochondria. Components of this complex are involved in the control of mitochondrial shape and protein biogenesis, and function in nonvesicular lipid trafficking between the ER and mitochondria. MDM34 is required for the interaction of the ER-resident membrane protein MMM1 and the outer mitochondrial membrane-resident beta-barrel protein MDM10.</text>
</comment>
<dbReference type="CDD" id="cd21673">
    <property type="entry name" value="SMP_Mdm34"/>
    <property type="match status" value="1"/>
</dbReference>
<dbReference type="AlphaFoldDB" id="A0A9W4X9I8"/>
<dbReference type="EMBL" id="CANTUO010000001">
    <property type="protein sequence ID" value="CAI5757356.1"/>
    <property type="molecule type" value="Genomic_DNA"/>
</dbReference>
<feature type="domain" description="SMP-LTD" evidence="12">
    <location>
        <begin position="1"/>
        <end position="195"/>
    </location>
</feature>
<reference evidence="13" key="1">
    <citation type="submission" date="2022-12" db="EMBL/GenBank/DDBJ databases">
        <authorList>
            <person name="Brejova B."/>
        </authorList>
    </citation>
    <scope>NUCLEOTIDE SEQUENCE</scope>
</reference>
<evidence type="ECO:0000256" key="4">
    <source>
        <dbReference type="ARBA" id="ARBA00022692"/>
    </source>
</evidence>
<dbReference type="GO" id="GO:0007005">
    <property type="term" value="P:mitochondrion organization"/>
    <property type="evidence" value="ECO:0007669"/>
    <property type="project" value="InterPro"/>
</dbReference>
<dbReference type="GO" id="GO:0015914">
    <property type="term" value="P:phospholipid transport"/>
    <property type="evidence" value="ECO:0007669"/>
    <property type="project" value="TreeGrafter"/>
</dbReference>
<evidence type="ECO:0000313" key="13">
    <source>
        <dbReference type="EMBL" id="CAI5757356.1"/>
    </source>
</evidence>
<evidence type="ECO:0000256" key="10">
    <source>
        <dbReference type="HAMAP-Rule" id="MF_03105"/>
    </source>
</evidence>
<comment type="caution">
    <text evidence="13">The sequence shown here is derived from an EMBL/GenBank/DDBJ whole genome shotgun (WGS) entry which is preliminary data.</text>
</comment>
<evidence type="ECO:0000256" key="6">
    <source>
        <dbReference type="ARBA" id="ARBA00023055"/>
    </source>
</evidence>
<dbReference type="PROSITE" id="PS51847">
    <property type="entry name" value="SMP"/>
    <property type="match status" value="1"/>
</dbReference>
<keyword evidence="8 10" id="KW-0496">Mitochondrion</keyword>
<keyword evidence="2" id="KW-0813">Transport</keyword>
<evidence type="ECO:0000256" key="1">
    <source>
        <dbReference type="ARBA" id="ARBA00004370"/>
    </source>
</evidence>
<comment type="similarity">
    <text evidence="10">Belongs to the MDM34 family.</text>
</comment>
<dbReference type="HAMAP" id="MF_03105">
    <property type="entry name" value="Mdm34"/>
    <property type="match status" value="1"/>
</dbReference>